<evidence type="ECO:0000256" key="3">
    <source>
        <dbReference type="ARBA" id="ARBA00022840"/>
    </source>
</evidence>
<dbReference type="PROSITE" id="PS51194">
    <property type="entry name" value="HELICASE_CTER"/>
    <property type="match status" value="1"/>
</dbReference>
<reference evidence="9 10" key="1">
    <citation type="submission" date="2016-07" db="EMBL/GenBank/DDBJ databases">
        <title>Pervasive Adenine N6-methylation of Active Genes in Fungi.</title>
        <authorList>
            <consortium name="DOE Joint Genome Institute"/>
            <person name="Mondo S.J."/>
            <person name="Dannebaum R.O."/>
            <person name="Kuo R.C."/>
            <person name="Labutti K."/>
            <person name="Haridas S."/>
            <person name="Kuo A."/>
            <person name="Salamov A."/>
            <person name="Ahrendt S.R."/>
            <person name="Lipzen A."/>
            <person name="Sullivan W."/>
            <person name="Andreopoulos W.B."/>
            <person name="Clum A."/>
            <person name="Lindquist E."/>
            <person name="Daum C."/>
            <person name="Ramamoorthy G.K."/>
            <person name="Gryganskyi A."/>
            <person name="Culley D."/>
            <person name="Magnuson J.K."/>
            <person name="James T.Y."/>
            <person name="O'Malley M.A."/>
            <person name="Stajich J.E."/>
            <person name="Spatafora J.W."/>
            <person name="Visel A."/>
            <person name="Grigoriev I.V."/>
        </authorList>
    </citation>
    <scope>NUCLEOTIDE SEQUENCE [LARGE SCALE GENOMIC DNA]</scope>
    <source>
        <strain evidence="9 10">ATCC 12442</strain>
    </source>
</reference>
<evidence type="ECO:0000313" key="9">
    <source>
        <dbReference type="EMBL" id="ORX67119.1"/>
    </source>
</evidence>
<accession>A0A1Y1W0Q9</accession>
<evidence type="ECO:0000259" key="7">
    <source>
        <dbReference type="PROSITE" id="PS51192"/>
    </source>
</evidence>
<keyword evidence="2" id="KW-0547">Nucleotide-binding</keyword>
<evidence type="ECO:0000256" key="2">
    <source>
        <dbReference type="ARBA" id="ARBA00022741"/>
    </source>
</evidence>
<protein>
    <recommendedName>
        <fullName evidence="5">DNA 3'-5' helicase</fullName>
        <ecNumber evidence="5">5.6.2.4</ecNumber>
    </recommendedName>
</protein>
<dbReference type="OrthoDB" id="10261556at2759"/>
<dbReference type="Pfam" id="PF00270">
    <property type="entry name" value="DEAD"/>
    <property type="match status" value="1"/>
</dbReference>
<dbReference type="PANTHER" id="PTHR13710:SF108">
    <property type="entry name" value="ATP-DEPENDENT DNA HELICASE Q4"/>
    <property type="match status" value="1"/>
</dbReference>
<dbReference type="STRING" id="61395.A0A1Y1W0Q9"/>
<dbReference type="GO" id="GO:0005634">
    <property type="term" value="C:nucleus"/>
    <property type="evidence" value="ECO:0007669"/>
    <property type="project" value="TreeGrafter"/>
</dbReference>
<feature type="domain" description="Helicase C-terminal" evidence="8">
    <location>
        <begin position="577"/>
        <end position="725"/>
    </location>
</feature>
<name>A0A1Y1W0Q9_9FUNG</name>
<dbReference type="GO" id="GO:0005737">
    <property type="term" value="C:cytoplasm"/>
    <property type="evidence" value="ECO:0007669"/>
    <property type="project" value="TreeGrafter"/>
</dbReference>
<dbReference type="Proteomes" id="UP000193922">
    <property type="component" value="Unassembled WGS sequence"/>
</dbReference>
<comment type="caution">
    <text evidence="9">The sequence shown here is derived from an EMBL/GenBank/DDBJ whole genome shotgun (WGS) entry which is preliminary data.</text>
</comment>
<proteinExistence type="inferred from homology"/>
<dbReference type="GO" id="GO:0043138">
    <property type="term" value="F:3'-5' DNA helicase activity"/>
    <property type="evidence" value="ECO:0007669"/>
    <property type="project" value="UniProtKB-EC"/>
</dbReference>
<dbReference type="GO" id="GO:0003676">
    <property type="term" value="F:nucleic acid binding"/>
    <property type="evidence" value="ECO:0007669"/>
    <property type="project" value="InterPro"/>
</dbReference>
<dbReference type="AlphaFoldDB" id="A0A1Y1W0Q9"/>
<gene>
    <name evidence="9" type="ORF">DL89DRAFT_294905</name>
</gene>
<evidence type="ECO:0000259" key="8">
    <source>
        <dbReference type="PROSITE" id="PS51194"/>
    </source>
</evidence>
<dbReference type="RefSeq" id="XP_040741041.1">
    <property type="nucleotide sequence ID" value="XM_040890570.1"/>
</dbReference>
<dbReference type="GO" id="GO:0009378">
    <property type="term" value="F:four-way junction helicase activity"/>
    <property type="evidence" value="ECO:0007669"/>
    <property type="project" value="TreeGrafter"/>
</dbReference>
<feature type="compositionally biased region" description="Polar residues" evidence="6">
    <location>
        <begin position="114"/>
        <end position="126"/>
    </location>
</feature>
<feature type="region of interest" description="Disordered" evidence="6">
    <location>
        <begin position="233"/>
        <end position="258"/>
    </location>
</feature>
<dbReference type="InterPro" id="IPR011545">
    <property type="entry name" value="DEAD/DEAH_box_helicase_dom"/>
</dbReference>
<keyword evidence="10" id="KW-1185">Reference proteome</keyword>
<evidence type="ECO:0000256" key="4">
    <source>
        <dbReference type="ARBA" id="ARBA00034617"/>
    </source>
</evidence>
<evidence type="ECO:0000256" key="5">
    <source>
        <dbReference type="ARBA" id="ARBA00034808"/>
    </source>
</evidence>
<evidence type="ECO:0000256" key="1">
    <source>
        <dbReference type="ARBA" id="ARBA00005446"/>
    </source>
</evidence>
<dbReference type="PANTHER" id="PTHR13710">
    <property type="entry name" value="DNA HELICASE RECQ FAMILY MEMBER"/>
    <property type="match status" value="1"/>
</dbReference>
<comment type="similarity">
    <text evidence="1">Belongs to the helicase family. RecQ subfamily.</text>
</comment>
<evidence type="ECO:0000313" key="10">
    <source>
        <dbReference type="Proteomes" id="UP000193922"/>
    </source>
</evidence>
<dbReference type="GO" id="GO:0000724">
    <property type="term" value="P:double-strand break repair via homologous recombination"/>
    <property type="evidence" value="ECO:0007669"/>
    <property type="project" value="TreeGrafter"/>
</dbReference>
<dbReference type="Gene3D" id="3.40.50.300">
    <property type="entry name" value="P-loop containing nucleotide triphosphate hydrolases"/>
    <property type="match status" value="2"/>
</dbReference>
<feature type="region of interest" description="Disordered" evidence="6">
    <location>
        <begin position="1"/>
        <end position="202"/>
    </location>
</feature>
<dbReference type="InterPro" id="IPR001650">
    <property type="entry name" value="Helicase_C-like"/>
</dbReference>
<feature type="compositionally biased region" description="Basic and acidic residues" evidence="6">
    <location>
        <begin position="64"/>
        <end position="102"/>
    </location>
</feature>
<feature type="domain" description="Helicase ATP-binding" evidence="7">
    <location>
        <begin position="398"/>
        <end position="544"/>
    </location>
</feature>
<dbReference type="GO" id="GO:0005694">
    <property type="term" value="C:chromosome"/>
    <property type="evidence" value="ECO:0007669"/>
    <property type="project" value="TreeGrafter"/>
</dbReference>
<dbReference type="InterPro" id="IPR014001">
    <property type="entry name" value="Helicase_ATP-bd"/>
</dbReference>
<comment type="catalytic activity">
    <reaction evidence="4">
        <text>Couples ATP hydrolysis with the unwinding of duplex DNA by translocating in the 3'-5' direction.</text>
        <dbReference type="EC" id="5.6.2.4"/>
    </reaction>
</comment>
<dbReference type="SUPFAM" id="SSF52540">
    <property type="entry name" value="P-loop containing nucleoside triphosphate hydrolases"/>
    <property type="match status" value="1"/>
</dbReference>
<dbReference type="InterPro" id="IPR027417">
    <property type="entry name" value="P-loop_NTPase"/>
</dbReference>
<keyword evidence="3" id="KW-0067">ATP-binding</keyword>
<dbReference type="EMBL" id="MCFD01000013">
    <property type="protein sequence ID" value="ORX67119.1"/>
    <property type="molecule type" value="Genomic_DNA"/>
</dbReference>
<dbReference type="EC" id="5.6.2.4" evidence="5"/>
<dbReference type="Pfam" id="PF00271">
    <property type="entry name" value="Helicase_C"/>
    <property type="match status" value="1"/>
</dbReference>
<evidence type="ECO:0000256" key="6">
    <source>
        <dbReference type="SAM" id="MobiDB-lite"/>
    </source>
</evidence>
<sequence>MSEALADSNWEGAFQKAHGRAPTRDDYRNYSKLKALGGNSAQKKRLQRRHTDFPGKPPAPPKRKSAEPQRRLIDEQKERQIQKSEHAVAESGDHADEIEATPKRRRTTAMVFSPITQAAESDTTVTEDGDPKQMAVEDVPPVPSLFQRQTPSVSRSAMMAARRASAGPFSSVSSTSSLSSLGEPEDPKSRRRTLIGSMRTLDPGSALVKTTSIPLSAFGAQFRGASALGDADLVEDASNNSPAGKSGDSDAETSAARVRVKLRPVDHDGNAKMRKPKEDTSGLVSSNFYKLRLRKGRRGAPSADERRTAMYKRMDEFDGAFDEELSSEAENADPVPVGESESQDHWAARMVAGKPLSFFVADDSSADKNSCTVSEKFIDGHDVTVDTLKVLKHVWGHDQRILGCRSTLLLLATGSGKSLAYQLPSLLLSSLCNGLTLVVTPLISLMRDQIKHLPKEFQGNLHRLASGQVQLMFVSPERLASPRFHDLMMSERTPQVQLAVVDEASLSPVFCGLLNVPCVLAMTGTATSALATQVCKMFDIDASEGVIRGDIVRSNISLSVVPVYMGTNAKMYKKSCAREEALLGILRQPEMAALESILVYVATQTTANRVAEYLTSRSIPAQSYHAGKTSRRKKAAIRVLVATVAFGMGLDKRDLRAVIHFNLPRSTEAYVQEVGRAGADDGMPCSRTSIDATRTRSWANSDGVDLAAFMRSAIAKAKQMRSSSTPPGAAWHATNLAVLCLKSLEADLDAEQAVAQTFISYLALREPADLGTLAESHELFAKLADFAAPQTYCSASKRTSTLTVDILDLATALGTTPTDAISELYRWRAKREIMLTWLEPSAVVNVTLDTGRFAEMVGEPGKLPKDCDPEEWWVEQLAMHIEKHIADLASALASQNEAMVRGNVRKVDALAETMGAAAVLDNGGAQNSFLQAATEAYFAATQSDRDIAVQRIQEIAGDVPACLADDPAGSTSVTGSEPVSDEARSRICRFIAQHGHEVATGRAVARIFHGLSSPTCPAAQWSWCVEWGCMAHVDFDAIRQCAQTELIRIHCQTVADTSCASQL</sequence>
<dbReference type="GO" id="GO:0005524">
    <property type="term" value="F:ATP binding"/>
    <property type="evidence" value="ECO:0007669"/>
    <property type="project" value="UniProtKB-KW"/>
</dbReference>
<dbReference type="GeneID" id="63807218"/>
<organism evidence="9 10">
    <name type="scientific">Linderina pennispora</name>
    <dbReference type="NCBI Taxonomy" id="61395"/>
    <lineage>
        <taxon>Eukaryota</taxon>
        <taxon>Fungi</taxon>
        <taxon>Fungi incertae sedis</taxon>
        <taxon>Zoopagomycota</taxon>
        <taxon>Kickxellomycotina</taxon>
        <taxon>Kickxellomycetes</taxon>
        <taxon>Kickxellales</taxon>
        <taxon>Kickxellaceae</taxon>
        <taxon>Linderina</taxon>
    </lineage>
</organism>
<dbReference type="SMART" id="SM00490">
    <property type="entry name" value="HELICc"/>
    <property type="match status" value="1"/>
</dbReference>
<feature type="compositionally biased region" description="Low complexity" evidence="6">
    <location>
        <begin position="154"/>
        <end position="181"/>
    </location>
</feature>
<dbReference type="SMART" id="SM00487">
    <property type="entry name" value="DEXDc"/>
    <property type="match status" value="1"/>
</dbReference>
<dbReference type="PROSITE" id="PS51192">
    <property type="entry name" value="HELICASE_ATP_BIND_1"/>
    <property type="match status" value="1"/>
</dbReference>